<dbReference type="GO" id="GO:0004674">
    <property type="term" value="F:protein serine/threonine kinase activity"/>
    <property type="evidence" value="ECO:0007669"/>
    <property type="project" value="UniProtKB-EC"/>
</dbReference>
<dbReference type="InterPro" id="IPR000719">
    <property type="entry name" value="Prot_kinase_dom"/>
</dbReference>
<organism evidence="11 12">
    <name type="scientific">Agromyces aurantiacus</name>
    <dbReference type="NCBI Taxonomy" id="165814"/>
    <lineage>
        <taxon>Bacteria</taxon>
        <taxon>Bacillati</taxon>
        <taxon>Actinomycetota</taxon>
        <taxon>Actinomycetes</taxon>
        <taxon>Micrococcales</taxon>
        <taxon>Microbacteriaceae</taxon>
        <taxon>Agromyces</taxon>
    </lineage>
</organism>
<evidence type="ECO:0000256" key="7">
    <source>
        <dbReference type="PROSITE-ProRule" id="PRU10141"/>
    </source>
</evidence>
<dbReference type="EC" id="2.7.11.1" evidence="1"/>
<dbReference type="Pfam" id="PF00069">
    <property type="entry name" value="Pkinase"/>
    <property type="match status" value="1"/>
</dbReference>
<evidence type="ECO:0000256" key="9">
    <source>
        <dbReference type="SAM" id="Phobius"/>
    </source>
</evidence>
<dbReference type="PROSITE" id="PS00107">
    <property type="entry name" value="PROTEIN_KINASE_ATP"/>
    <property type="match status" value="1"/>
</dbReference>
<evidence type="ECO:0000313" key="11">
    <source>
        <dbReference type="EMBL" id="MFC4829940.1"/>
    </source>
</evidence>
<evidence type="ECO:0000256" key="6">
    <source>
        <dbReference type="ARBA" id="ARBA00022840"/>
    </source>
</evidence>
<keyword evidence="4 7" id="KW-0547">Nucleotide-binding</keyword>
<dbReference type="Proteomes" id="UP001595960">
    <property type="component" value="Unassembled WGS sequence"/>
</dbReference>
<feature type="binding site" evidence="7">
    <location>
        <position position="41"/>
    </location>
    <ligand>
        <name>ATP</name>
        <dbReference type="ChEBI" id="CHEBI:30616"/>
    </ligand>
</feature>
<keyword evidence="2" id="KW-0723">Serine/threonine-protein kinase</keyword>
<name>A0ABV9RC75_9MICO</name>
<dbReference type="PANTHER" id="PTHR43289:SF6">
    <property type="entry name" value="SERINE_THREONINE-PROTEIN KINASE NEKL-3"/>
    <property type="match status" value="1"/>
</dbReference>
<dbReference type="EMBL" id="JBHSJC010000002">
    <property type="protein sequence ID" value="MFC4829940.1"/>
    <property type="molecule type" value="Genomic_DNA"/>
</dbReference>
<protein>
    <recommendedName>
        <fullName evidence="1">non-specific serine/threonine protein kinase</fullName>
        <ecNumber evidence="1">2.7.11.1</ecNumber>
    </recommendedName>
</protein>
<evidence type="ECO:0000256" key="2">
    <source>
        <dbReference type="ARBA" id="ARBA00022527"/>
    </source>
</evidence>
<proteinExistence type="predicted"/>
<keyword evidence="9" id="KW-1133">Transmembrane helix</keyword>
<feature type="compositionally biased region" description="Pro residues" evidence="8">
    <location>
        <begin position="450"/>
        <end position="468"/>
    </location>
</feature>
<dbReference type="RefSeq" id="WP_204395006.1">
    <property type="nucleotide sequence ID" value="NZ_JAFBBW010000001.1"/>
</dbReference>
<accession>A0ABV9RC75</accession>
<evidence type="ECO:0000256" key="4">
    <source>
        <dbReference type="ARBA" id="ARBA00022741"/>
    </source>
</evidence>
<keyword evidence="12" id="KW-1185">Reference proteome</keyword>
<evidence type="ECO:0000256" key="8">
    <source>
        <dbReference type="SAM" id="MobiDB-lite"/>
    </source>
</evidence>
<keyword evidence="3 11" id="KW-0808">Transferase</keyword>
<dbReference type="PROSITE" id="PS50011">
    <property type="entry name" value="PROTEIN_KINASE_DOM"/>
    <property type="match status" value="1"/>
</dbReference>
<sequence>MSTPNTLVADRYRLVKLIGTGGMGVVWHAHDERLQRPVALKMLRPQPELTDEEREVATARAMREARINAGLHHPNAVPVFDVVEHEGRPCLVMQLIDSTPLSVLLQEHGPLTPPETARIGAQVAAALAAAHRLRIVHRDVKPGNILIREDGSAMISDFGIAHALGDTTITGTGMVHGTPAYLAPEAARGDASGFPSDVFSLGSTLYAMLEGSPPFGDDRNAIALLHRVARGEHPAPAHAGALAPLLAEMLAVDPKQRPRMDRVAERLAELDAALADGSPPTLPLGAVGAATGMADVTAIDVAAAAAPAPTVPSATRVIGGTAETERMTEVGTDDEDEQDDRVAAEPGAPLFPWLAQPIDEPATAPERAVSGPGPASAGDREHPRRRRGALIAAVVVVALLALGGILLAGVLRPDGGPRAEPDPDESSAAAETSEPAPTPSESPSREPSASPEPTPVPAPTPTPAPAPAPQTAEERAVDAVVSYYSLMPGDLDAAWPLMTADYQVNHVGGRDAYQAFWGDVSDVEASDVSASAPDRVQATLVYTFTDGRVVREVTAYRLVDESGTLKIAETTVLSSEEL</sequence>
<dbReference type="Gene3D" id="3.30.200.20">
    <property type="entry name" value="Phosphorylase Kinase, domain 1"/>
    <property type="match status" value="1"/>
</dbReference>
<evidence type="ECO:0000259" key="10">
    <source>
        <dbReference type="PROSITE" id="PS50011"/>
    </source>
</evidence>
<dbReference type="PANTHER" id="PTHR43289">
    <property type="entry name" value="MITOGEN-ACTIVATED PROTEIN KINASE KINASE KINASE 20-RELATED"/>
    <property type="match status" value="1"/>
</dbReference>
<dbReference type="CDD" id="cd14014">
    <property type="entry name" value="STKc_PknB_like"/>
    <property type="match status" value="1"/>
</dbReference>
<dbReference type="Gene3D" id="1.10.510.10">
    <property type="entry name" value="Transferase(Phosphotransferase) domain 1"/>
    <property type="match status" value="1"/>
</dbReference>
<dbReference type="InterPro" id="IPR008271">
    <property type="entry name" value="Ser/Thr_kinase_AS"/>
</dbReference>
<keyword evidence="9" id="KW-0812">Transmembrane</keyword>
<keyword evidence="9" id="KW-0472">Membrane</keyword>
<feature type="region of interest" description="Disordered" evidence="8">
    <location>
        <begin position="313"/>
        <end position="341"/>
    </location>
</feature>
<comment type="caution">
    <text evidence="11">The sequence shown here is derived from an EMBL/GenBank/DDBJ whole genome shotgun (WGS) entry which is preliminary data.</text>
</comment>
<evidence type="ECO:0000256" key="1">
    <source>
        <dbReference type="ARBA" id="ARBA00012513"/>
    </source>
</evidence>
<feature type="domain" description="Protein kinase" evidence="10">
    <location>
        <begin position="12"/>
        <end position="274"/>
    </location>
</feature>
<evidence type="ECO:0000256" key="3">
    <source>
        <dbReference type="ARBA" id="ARBA00022679"/>
    </source>
</evidence>
<dbReference type="InterPro" id="IPR011009">
    <property type="entry name" value="Kinase-like_dom_sf"/>
</dbReference>
<gene>
    <name evidence="11" type="ORF">ACFPER_14120</name>
</gene>
<feature type="region of interest" description="Disordered" evidence="8">
    <location>
        <begin position="416"/>
        <end position="474"/>
    </location>
</feature>
<evidence type="ECO:0000313" key="12">
    <source>
        <dbReference type="Proteomes" id="UP001595960"/>
    </source>
</evidence>
<evidence type="ECO:0000256" key="5">
    <source>
        <dbReference type="ARBA" id="ARBA00022777"/>
    </source>
</evidence>
<dbReference type="PROSITE" id="PS00108">
    <property type="entry name" value="PROTEIN_KINASE_ST"/>
    <property type="match status" value="1"/>
</dbReference>
<keyword evidence="6 7" id="KW-0067">ATP-binding</keyword>
<dbReference type="InterPro" id="IPR017441">
    <property type="entry name" value="Protein_kinase_ATP_BS"/>
</dbReference>
<dbReference type="SUPFAM" id="SSF56112">
    <property type="entry name" value="Protein kinase-like (PK-like)"/>
    <property type="match status" value="1"/>
</dbReference>
<dbReference type="SMART" id="SM00220">
    <property type="entry name" value="S_TKc"/>
    <property type="match status" value="1"/>
</dbReference>
<feature type="region of interest" description="Disordered" evidence="8">
    <location>
        <begin position="363"/>
        <end position="384"/>
    </location>
</feature>
<keyword evidence="5 11" id="KW-0418">Kinase</keyword>
<feature type="compositionally biased region" description="Low complexity" evidence="8">
    <location>
        <begin position="426"/>
        <end position="449"/>
    </location>
</feature>
<reference evidence="12" key="1">
    <citation type="journal article" date="2019" name="Int. J. Syst. Evol. Microbiol.">
        <title>The Global Catalogue of Microorganisms (GCM) 10K type strain sequencing project: providing services to taxonomists for standard genome sequencing and annotation.</title>
        <authorList>
            <consortium name="The Broad Institute Genomics Platform"/>
            <consortium name="The Broad Institute Genome Sequencing Center for Infectious Disease"/>
            <person name="Wu L."/>
            <person name="Ma J."/>
        </authorList>
    </citation>
    <scope>NUCLEOTIDE SEQUENCE [LARGE SCALE GENOMIC DNA]</scope>
    <source>
        <strain evidence="12">CGMCC 1.12192</strain>
    </source>
</reference>
<feature type="transmembrane region" description="Helical" evidence="9">
    <location>
        <begin position="389"/>
        <end position="411"/>
    </location>
</feature>